<evidence type="ECO:0000313" key="4">
    <source>
        <dbReference type="Proteomes" id="UP000007431"/>
    </source>
</evidence>
<dbReference type="PROSITE" id="PS50280">
    <property type="entry name" value="SET"/>
    <property type="match status" value="1"/>
</dbReference>
<organism evidence="4">
    <name type="scientific">Schizophyllum commune (strain H4-8 / FGSC 9210)</name>
    <name type="common">Split gill fungus</name>
    <dbReference type="NCBI Taxonomy" id="578458"/>
    <lineage>
        <taxon>Eukaryota</taxon>
        <taxon>Fungi</taxon>
        <taxon>Dikarya</taxon>
        <taxon>Basidiomycota</taxon>
        <taxon>Agaricomycotina</taxon>
        <taxon>Agaricomycetes</taxon>
        <taxon>Agaricomycetidae</taxon>
        <taxon>Agaricales</taxon>
        <taxon>Schizophyllaceae</taxon>
        <taxon>Schizophyllum</taxon>
    </lineage>
</organism>
<dbReference type="EMBL" id="GL377305">
    <property type="protein sequence ID" value="EFI97553.1"/>
    <property type="molecule type" value="Genomic_DNA"/>
</dbReference>
<dbReference type="SUPFAM" id="SSF82199">
    <property type="entry name" value="SET domain"/>
    <property type="match status" value="1"/>
</dbReference>
<evidence type="ECO:0000313" key="3">
    <source>
        <dbReference type="EMBL" id="EFI97553.1"/>
    </source>
</evidence>
<dbReference type="InterPro" id="IPR001810">
    <property type="entry name" value="F-box_dom"/>
</dbReference>
<dbReference type="CDD" id="cd20071">
    <property type="entry name" value="SET_SMYD"/>
    <property type="match status" value="1"/>
</dbReference>
<dbReference type="SMART" id="SM00317">
    <property type="entry name" value="SET"/>
    <property type="match status" value="1"/>
</dbReference>
<reference evidence="3 4" key="1">
    <citation type="journal article" date="2010" name="Nat. Biotechnol.">
        <title>Genome sequence of the model mushroom Schizophyllum commune.</title>
        <authorList>
            <person name="Ohm R.A."/>
            <person name="de Jong J.F."/>
            <person name="Lugones L.G."/>
            <person name="Aerts A."/>
            <person name="Kothe E."/>
            <person name="Stajich J.E."/>
            <person name="de Vries R.P."/>
            <person name="Record E."/>
            <person name="Levasseur A."/>
            <person name="Baker S.E."/>
            <person name="Bartholomew K.A."/>
            <person name="Coutinho P.M."/>
            <person name="Erdmann S."/>
            <person name="Fowler T.J."/>
            <person name="Gathman A.C."/>
            <person name="Lombard V."/>
            <person name="Henrissat B."/>
            <person name="Knabe N."/>
            <person name="Kuees U."/>
            <person name="Lilly W.W."/>
            <person name="Lindquist E."/>
            <person name="Lucas S."/>
            <person name="Magnuson J.K."/>
            <person name="Piumi F."/>
            <person name="Raudaskoski M."/>
            <person name="Salamov A."/>
            <person name="Schmutz J."/>
            <person name="Schwarze F.W.M.R."/>
            <person name="vanKuyk P.A."/>
            <person name="Horton J.S."/>
            <person name="Grigoriev I.V."/>
            <person name="Woesten H.A.B."/>
        </authorList>
    </citation>
    <scope>NUCLEOTIDE SEQUENCE [LARGE SCALE GENOMIC DNA]</scope>
    <source>
        <strain evidence="4">H4-8 / FGSC 9210</strain>
    </source>
</reference>
<feature type="region of interest" description="Disordered" evidence="1">
    <location>
        <begin position="1"/>
        <end position="27"/>
    </location>
</feature>
<dbReference type="HOGENOM" id="CLU_403928_0_0_1"/>
<protein>
    <recommendedName>
        <fullName evidence="2">SET domain-containing protein</fullName>
    </recommendedName>
</protein>
<dbReference type="Pfam" id="PF12937">
    <property type="entry name" value="F-box-like"/>
    <property type="match status" value="1"/>
</dbReference>
<dbReference type="VEuPathDB" id="FungiDB:SCHCODRAFT_02665040"/>
<dbReference type="Pfam" id="PF00856">
    <property type="entry name" value="SET"/>
    <property type="match status" value="1"/>
</dbReference>
<dbReference type="eggNOG" id="KOG2084">
    <property type="taxonomic scope" value="Eukaryota"/>
</dbReference>
<evidence type="ECO:0000259" key="2">
    <source>
        <dbReference type="PROSITE" id="PS50280"/>
    </source>
</evidence>
<evidence type="ECO:0000256" key="1">
    <source>
        <dbReference type="SAM" id="MobiDB-lite"/>
    </source>
</evidence>
<sequence>MLKTSGPPVCNNLSHLQEPGTCDDTNRMQSVPGQDMVFRYKDTNRSVVFTTITTACASEDVTEAMLDSKFRDALFARPGFPEPLTRPRVPAYYIEPAGDKGLGMFAARHLRTGSLIVSERPLTLEPTRRAACDTCDHPSCRTAPAKYIKYTRAEQEKHLQLMLNRMSKERREAFLSLKDSSSANRAGNGPLLGRAHTNAWTAFADLQFEGASGEDCKYLATFDMLSRMNHSCRPNALFAWDTRTFSGTLRAARDIAPGEEITVAYFGDVHIPLVQRRAFLAPYGFECACPACSAGDTADARCARILTDYEELPDPLTACTLVEFGYRYAIQRMEEEGLESLNEYYFAHLHLTLHYRFVRNVEKAMIYQGKLNALSWAQCDQGVRTQKGNLNIDHMTVKPVTPHHLAQIHRNMKPVSRLDGRNVTTSRHMHGHARQPAFVLSHQFSATMRAEELLEQANPMASLELQRGGYVPSAHQSWHIHEMSRALSSEASDIETEIARLQHLHRRISIQLDIHKSITAPIRRLPLELLSEIFAILFDREDESHGKAYIVIYVLCRVCSAWRTLVRATPRLWTRIPTRVFPPELTVSLAHFHHVPDHISLSGSLPLCLTHIEPNDDALLEKFLVKLGPHLARIGIIDFDGSCAYFAAVGDNLRMPNAFEAGMALSGPLLPGTMLLILSKK</sequence>
<accession>D8Q2N1</accession>
<proteinExistence type="predicted"/>
<feature type="domain" description="SET" evidence="2">
    <location>
        <begin position="87"/>
        <end position="266"/>
    </location>
</feature>
<name>D8Q2N1_SCHCM</name>
<dbReference type="Gene3D" id="1.20.1280.50">
    <property type="match status" value="1"/>
</dbReference>
<keyword evidence="4" id="KW-1185">Reference proteome</keyword>
<dbReference type="InterPro" id="IPR001214">
    <property type="entry name" value="SET_dom"/>
</dbReference>
<dbReference type="Gene3D" id="2.170.270.10">
    <property type="entry name" value="SET domain"/>
    <property type="match status" value="1"/>
</dbReference>
<dbReference type="Proteomes" id="UP000007431">
    <property type="component" value="Unassembled WGS sequence"/>
</dbReference>
<dbReference type="InterPro" id="IPR053185">
    <property type="entry name" value="SET_domain_protein"/>
</dbReference>
<dbReference type="InParanoid" id="D8Q2N1"/>
<gene>
    <name evidence="3" type="ORF">SCHCODRAFT_233854</name>
</gene>
<dbReference type="PANTHER" id="PTHR47332">
    <property type="entry name" value="SET DOMAIN-CONTAINING PROTEIN 5"/>
    <property type="match status" value="1"/>
</dbReference>
<dbReference type="InterPro" id="IPR046341">
    <property type="entry name" value="SET_dom_sf"/>
</dbReference>
<dbReference type="InterPro" id="IPR036047">
    <property type="entry name" value="F-box-like_dom_sf"/>
</dbReference>
<dbReference type="SUPFAM" id="SSF81383">
    <property type="entry name" value="F-box domain"/>
    <property type="match status" value="1"/>
</dbReference>
<dbReference type="AlphaFoldDB" id="D8Q2N1"/>
<dbReference type="PANTHER" id="PTHR47332:SF4">
    <property type="entry name" value="SET DOMAIN-CONTAINING PROTEIN 5"/>
    <property type="match status" value="1"/>
</dbReference>